<protein>
    <submittedName>
        <fullName evidence="8">FHIPEP family type III secretion protein</fullName>
    </submittedName>
</protein>
<keyword evidence="5" id="KW-1133">Transmembrane helix</keyword>
<dbReference type="Pfam" id="PF00771">
    <property type="entry name" value="FHIPEP"/>
    <property type="match status" value="1"/>
</dbReference>
<keyword evidence="3" id="KW-1003">Cell membrane</keyword>
<dbReference type="PANTHER" id="PTHR30161">
    <property type="entry name" value="FLAGELLAR EXPORT PROTEIN, MEMBRANE FLHA SUBUNIT-RELATED"/>
    <property type="match status" value="1"/>
</dbReference>
<keyword evidence="6" id="KW-0472">Membrane</keyword>
<dbReference type="Gene3D" id="3.40.30.60">
    <property type="entry name" value="FHIPEP family, domain 1"/>
    <property type="match status" value="1"/>
</dbReference>
<organism evidence="8 9">
    <name type="scientific">Candidatus Scatousia excrementipullorum</name>
    <dbReference type="NCBI Taxonomy" id="2840936"/>
    <lineage>
        <taxon>Bacteria</taxon>
        <taxon>Candidatus Scatousia</taxon>
    </lineage>
</organism>
<proteinExistence type="inferred from homology"/>
<keyword evidence="4" id="KW-0812">Transmembrane</keyword>
<evidence type="ECO:0000256" key="4">
    <source>
        <dbReference type="ARBA" id="ARBA00022692"/>
    </source>
</evidence>
<sequence>MFRNNKMQYIIRTCSSENVQELQNLLNEMSMNGWELYSMNEVEGEDGYTFNCIFMSEAKSEGSSDAGDEINISTFKSQMEKMLSPKLSPYETCVDIQSKIKMQQQKIAKIKKELEGEAPASVMRKKLNDKISAGLKELDELKASLAKATSPDIMFARLHEEKLTVNLSEELLEYVDSESDSEEESLLAATVKTRLKLTDELGYVIPKIIFKDDESLNPYEFSIKIRGFEVSRGMVYPQHAVFPADKIHLDKKPKDSVYDTDAVSGEKVIWLNRKDTKDFWEKGLSGAEYIANVLEHAAVRYVDELLDYGDIEKYIEVVENSNSFLVENLIPDVISISDLRYILTSLIREQVSIKNIVYIFEKLNDYAPDSPKADLIKRIRLALGRQICKKYVNSDGVISAFELSEKTLDSFGPDADEDDDYIVRIDSSFAEKLAAKIIKKSKQYEISSPKLIVPLEYRHLFFTLLSNYLNDITVLSREEIGCHYPVEIIAEV</sequence>
<dbReference type="InterPro" id="IPR042194">
    <property type="entry name" value="FHIPEP_1"/>
</dbReference>
<feature type="coiled-coil region" evidence="7">
    <location>
        <begin position="93"/>
        <end position="144"/>
    </location>
</feature>
<dbReference type="Gene3D" id="1.10.8.540">
    <property type="entry name" value="FHIPEP family, domain 3"/>
    <property type="match status" value="1"/>
</dbReference>
<gene>
    <name evidence="8" type="ORF">IAC76_01680</name>
</gene>
<evidence type="ECO:0000313" key="9">
    <source>
        <dbReference type="Proteomes" id="UP000823632"/>
    </source>
</evidence>
<evidence type="ECO:0000256" key="7">
    <source>
        <dbReference type="SAM" id="Coils"/>
    </source>
</evidence>
<dbReference type="Proteomes" id="UP000823632">
    <property type="component" value="Unassembled WGS sequence"/>
</dbReference>
<evidence type="ECO:0000256" key="1">
    <source>
        <dbReference type="ARBA" id="ARBA00004651"/>
    </source>
</evidence>
<comment type="caution">
    <text evidence="8">The sequence shown here is derived from an EMBL/GenBank/DDBJ whole genome shotgun (WGS) entry which is preliminary data.</text>
</comment>
<reference evidence="8" key="2">
    <citation type="journal article" date="2021" name="PeerJ">
        <title>Extensive microbial diversity within the chicken gut microbiome revealed by metagenomics and culture.</title>
        <authorList>
            <person name="Gilroy R."/>
            <person name="Ravi A."/>
            <person name="Getino M."/>
            <person name="Pursley I."/>
            <person name="Horton D.L."/>
            <person name="Alikhan N.F."/>
            <person name="Baker D."/>
            <person name="Gharbi K."/>
            <person name="Hall N."/>
            <person name="Watson M."/>
            <person name="Adriaenssens E.M."/>
            <person name="Foster-Nyarko E."/>
            <person name="Jarju S."/>
            <person name="Secka A."/>
            <person name="Antonio M."/>
            <person name="Oren A."/>
            <person name="Chaudhuri R.R."/>
            <person name="La Ragione R."/>
            <person name="Hildebrand F."/>
            <person name="Pallen M.J."/>
        </authorList>
    </citation>
    <scope>NUCLEOTIDE SEQUENCE</scope>
    <source>
        <strain evidence="8">10192</strain>
    </source>
</reference>
<dbReference type="PANTHER" id="PTHR30161:SF1">
    <property type="entry name" value="FLAGELLAR BIOSYNTHESIS PROTEIN FLHA-RELATED"/>
    <property type="match status" value="1"/>
</dbReference>
<evidence type="ECO:0000313" key="8">
    <source>
        <dbReference type="EMBL" id="MBO8430076.1"/>
    </source>
</evidence>
<dbReference type="EMBL" id="JADIND010000036">
    <property type="protein sequence ID" value="MBO8430076.1"/>
    <property type="molecule type" value="Genomic_DNA"/>
</dbReference>
<comment type="subcellular location">
    <subcellularLocation>
        <location evidence="1">Cell membrane</location>
        <topology evidence="1">Multi-pass membrane protein</topology>
    </subcellularLocation>
</comment>
<dbReference type="GO" id="GO:0044780">
    <property type="term" value="P:bacterial-type flagellum assembly"/>
    <property type="evidence" value="ECO:0007669"/>
    <property type="project" value="TreeGrafter"/>
</dbReference>
<comment type="similarity">
    <text evidence="2">Belongs to the FHIPEP (flagella/HR/invasion proteins export pore) family.</text>
</comment>
<keyword evidence="7" id="KW-0175">Coiled coil</keyword>
<evidence type="ECO:0000256" key="5">
    <source>
        <dbReference type="ARBA" id="ARBA00022989"/>
    </source>
</evidence>
<dbReference type="GO" id="GO:0009306">
    <property type="term" value="P:protein secretion"/>
    <property type="evidence" value="ECO:0007669"/>
    <property type="project" value="InterPro"/>
</dbReference>
<evidence type="ECO:0000256" key="3">
    <source>
        <dbReference type="ARBA" id="ARBA00022475"/>
    </source>
</evidence>
<dbReference type="GO" id="GO:0005886">
    <property type="term" value="C:plasma membrane"/>
    <property type="evidence" value="ECO:0007669"/>
    <property type="project" value="UniProtKB-SubCell"/>
</dbReference>
<dbReference type="AlphaFoldDB" id="A0A9D9DMG9"/>
<reference evidence="8" key="1">
    <citation type="submission" date="2020-10" db="EMBL/GenBank/DDBJ databases">
        <authorList>
            <person name="Gilroy R."/>
        </authorList>
    </citation>
    <scope>NUCLEOTIDE SEQUENCE</scope>
    <source>
        <strain evidence="8">10192</strain>
    </source>
</reference>
<dbReference type="InterPro" id="IPR001712">
    <property type="entry name" value="T3SS_FHIPEP"/>
</dbReference>
<evidence type="ECO:0000256" key="6">
    <source>
        <dbReference type="ARBA" id="ARBA00023136"/>
    </source>
</evidence>
<accession>A0A9D9DMG9</accession>
<dbReference type="InterPro" id="IPR042193">
    <property type="entry name" value="FHIPEP_3"/>
</dbReference>
<name>A0A9D9DMG9_9BACT</name>
<evidence type="ECO:0000256" key="2">
    <source>
        <dbReference type="ARBA" id="ARBA00008835"/>
    </source>
</evidence>